<accession>A0AA94M4G3</accession>
<dbReference type="Proteomes" id="UP000249013">
    <property type="component" value="Chromosome 1"/>
</dbReference>
<reference evidence="1 2" key="1">
    <citation type="submission" date="2018-06" db="EMBL/GenBank/DDBJ databases">
        <authorList>
            <consortium name="Pathogen Informatics"/>
            <person name="Doyle S."/>
        </authorList>
    </citation>
    <scope>NUCLEOTIDE SEQUENCE [LARGE SCALE GENOMIC DNA]</scope>
    <source>
        <strain evidence="1 2">NCTC13773</strain>
    </source>
</reference>
<dbReference type="EMBL" id="LS483409">
    <property type="protein sequence ID" value="SQG80351.1"/>
    <property type="molecule type" value="Genomic_DNA"/>
</dbReference>
<dbReference type="Pfam" id="PF20212">
    <property type="entry name" value="DUF6572"/>
    <property type="match status" value="1"/>
</dbReference>
<proteinExistence type="predicted"/>
<gene>
    <name evidence="1" type="ORF">NCTC13773_02180</name>
</gene>
<name>A0AA94M4G3_9STRE</name>
<sequence length="247" mass="28631">MNENYLPIKESLGYKNVKTALWNVFQIDLDKITIREGGYENFRFDLTYNRIPIIIIVAATGKHQQFEIGEGGTVTISLPDPDYPTSSFSETQFLDCVIKDPTIEKRIRHISGKKEEEVEFAFKVLKDYLESDEAKLLLKNRDIILDTVSIDTIGVVEDHLELLLIDDNLWLSYTEHDHLLKLQEKINNYIYYLETKQYVEKHGDNFKEKVIHITFQYVPSDNGLAFLGQVQKILQPTDMSLKVTLPD</sequence>
<dbReference type="RefSeq" id="WP_077497667.1">
    <property type="nucleotide sequence ID" value="NZ_LS483409.1"/>
</dbReference>
<dbReference type="InterPro" id="IPR046702">
    <property type="entry name" value="DUF6572"/>
</dbReference>
<evidence type="ECO:0000313" key="2">
    <source>
        <dbReference type="Proteomes" id="UP000249013"/>
    </source>
</evidence>
<organism evidence="1 2">
    <name type="scientific">Streptococcus gallolyticus</name>
    <dbReference type="NCBI Taxonomy" id="315405"/>
    <lineage>
        <taxon>Bacteria</taxon>
        <taxon>Bacillati</taxon>
        <taxon>Bacillota</taxon>
        <taxon>Bacilli</taxon>
        <taxon>Lactobacillales</taxon>
        <taxon>Streptococcaceae</taxon>
        <taxon>Streptococcus</taxon>
    </lineage>
</organism>
<evidence type="ECO:0000313" key="1">
    <source>
        <dbReference type="EMBL" id="SQG80351.1"/>
    </source>
</evidence>
<dbReference type="AlphaFoldDB" id="A0AA94M4G3"/>
<protein>
    <submittedName>
        <fullName evidence="1">Uncharacterized protein</fullName>
    </submittedName>
</protein>